<dbReference type="InterPro" id="IPR000515">
    <property type="entry name" value="MetI-like"/>
</dbReference>
<evidence type="ECO:0000313" key="10">
    <source>
        <dbReference type="Proteomes" id="UP000249260"/>
    </source>
</evidence>
<dbReference type="PANTHER" id="PTHR43227:SF3">
    <property type="entry name" value="BINDING-PROTEIN-DEPENDENT TRANSPORT SYSTEMS INNER MEMBRANE COMPONENT"/>
    <property type="match status" value="1"/>
</dbReference>
<gene>
    <name evidence="9" type="ORF">DL346_26550</name>
</gene>
<feature type="domain" description="ABC transmembrane type-1" evidence="8">
    <location>
        <begin position="77"/>
        <end position="277"/>
    </location>
</feature>
<keyword evidence="6 7" id="KW-0472">Membrane</keyword>
<dbReference type="GO" id="GO:0005886">
    <property type="term" value="C:plasma membrane"/>
    <property type="evidence" value="ECO:0007669"/>
    <property type="project" value="UniProtKB-SubCell"/>
</dbReference>
<dbReference type="CDD" id="cd06261">
    <property type="entry name" value="TM_PBP2"/>
    <property type="match status" value="1"/>
</dbReference>
<evidence type="ECO:0000256" key="4">
    <source>
        <dbReference type="ARBA" id="ARBA00022692"/>
    </source>
</evidence>
<feature type="transmembrane region" description="Helical" evidence="7">
    <location>
        <begin position="209"/>
        <end position="235"/>
    </location>
</feature>
<dbReference type="GO" id="GO:0055085">
    <property type="term" value="P:transmembrane transport"/>
    <property type="evidence" value="ECO:0007669"/>
    <property type="project" value="InterPro"/>
</dbReference>
<reference evidence="9 10" key="1">
    <citation type="submission" date="2018-06" db="EMBL/GenBank/DDBJ databases">
        <title>Paenibacillus montanisoli sp. nov., isolated from mountain area soil.</title>
        <authorList>
            <person name="Wu M."/>
        </authorList>
    </citation>
    <scope>NUCLEOTIDE SEQUENCE [LARGE SCALE GENOMIC DNA]</scope>
    <source>
        <strain evidence="9 10">RA17</strain>
    </source>
</reference>
<protein>
    <submittedName>
        <fullName evidence="9">Sugar ABC transporter permease</fullName>
    </submittedName>
</protein>
<feature type="transmembrane region" description="Helical" evidence="7">
    <location>
        <begin position="12"/>
        <end position="32"/>
    </location>
</feature>
<dbReference type="SUPFAM" id="SSF161098">
    <property type="entry name" value="MetI-like"/>
    <property type="match status" value="1"/>
</dbReference>
<keyword evidence="2 7" id="KW-0813">Transport</keyword>
<comment type="caution">
    <text evidence="9">The sequence shown here is derived from an EMBL/GenBank/DDBJ whole genome shotgun (WGS) entry which is preliminary data.</text>
</comment>
<dbReference type="Pfam" id="PF00528">
    <property type="entry name" value="BPD_transp_1"/>
    <property type="match status" value="1"/>
</dbReference>
<dbReference type="InterPro" id="IPR050809">
    <property type="entry name" value="UgpAE/MalFG_permease"/>
</dbReference>
<dbReference type="InterPro" id="IPR035906">
    <property type="entry name" value="MetI-like_sf"/>
</dbReference>
<dbReference type="Gene3D" id="1.10.3720.10">
    <property type="entry name" value="MetI-like"/>
    <property type="match status" value="1"/>
</dbReference>
<accession>A0A328TYT2</accession>
<evidence type="ECO:0000256" key="5">
    <source>
        <dbReference type="ARBA" id="ARBA00022989"/>
    </source>
</evidence>
<evidence type="ECO:0000256" key="3">
    <source>
        <dbReference type="ARBA" id="ARBA00022475"/>
    </source>
</evidence>
<organism evidence="9 10">
    <name type="scientific">Paenibacillus montanisoli</name>
    <dbReference type="NCBI Taxonomy" id="2081970"/>
    <lineage>
        <taxon>Bacteria</taxon>
        <taxon>Bacillati</taxon>
        <taxon>Bacillota</taxon>
        <taxon>Bacilli</taxon>
        <taxon>Bacillales</taxon>
        <taxon>Paenibacillaceae</taxon>
        <taxon>Paenibacillus</taxon>
    </lineage>
</organism>
<dbReference type="Proteomes" id="UP000249260">
    <property type="component" value="Unassembled WGS sequence"/>
</dbReference>
<keyword evidence="5 7" id="KW-1133">Transmembrane helix</keyword>
<feature type="transmembrane region" description="Helical" evidence="7">
    <location>
        <begin position="84"/>
        <end position="102"/>
    </location>
</feature>
<dbReference type="PANTHER" id="PTHR43227">
    <property type="entry name" value="BLL4140 PROTEIN"/>
    <property type="match status" value="1"/>
</dbReference>
<dbReference type="RefSeq" id="WP_112885399.1">
    <property type="nucleotide sequence ID" value="NZ_QLUW01000006.1"/>
</dbReference>
<feature type="transmembrane region" description="Helical" evidence="7">
    <location>
        <begin position="114"/>
        <end position="132"/>
    </location>
</feature>
<keyword evidence="3" id="KW-1003">Cell membrane</keyword>
<proteinExistence type="inferred from homology"/>
<comment type="subcellular location">
    <subcellularLocation>
        <location evidence="1 7">Cell membrane</location>
        <topology evidence="1 7">Multi-pass membrane protein</topology>
    </subcellularLocation>
</comment>
<name>A0A328TYT2_9BACL</name>
<evidence type="ECO:0000313" key="9">
    <source>
        <dbReference type="EMBL" id="RAP73815.1"/>
    </source>
</evidence>
<feature type="transmembrane region" description="Helical" evidence="7">
    <location>
        <begin position="255"/>
        <end position="280"/>
    </location>
</feature>
<dbReference type="OrthoDB" id="9788108at2"/>
<keyword evidence="4 7" id="KW-0812">Transmembrane</keyword>
<evidence type="ECO:0000256" key="7">
    <source>
        <dbReference type="RuleBase" id="RU363032"/>
    </source>
</evidence>
<dbReference type="EMBL" id="QLUW01000006">
    <property type="protein sequence ID" value="RAP73815.1"/>
    <property type="molecule type" value="Genomic_DNA"/>
</dbReference>
<dbReference type="AlphaFoldDB" id="A0A328TYT2"/>
<evidence type="ECO:0000256" key="1">
    <source>
        <dbReference type="ARBA" id="ARBA00004651"/>
    </source>
</evidence>
<evidence type="ECO:0000256" key="6">
    <source>
        <dbReference type="ARBA" id="ARBA00023136"/>
    </source>
</evidence>
<evidence type="ECO:0000259" key="8">
    <source>
        <dbReference type="PROSITE" id="PS50928"/>
    </source>
</evidence>
<evidence type="ECO:0000256" key="2">
    <source>
        <dbReference type="ARBA" id="ARBA00022448"/>
    </source>
</evidence>
<keyword evidence="10" id="KW-1185">Reference proteome</keyword>
<dbReference type="PROSITE" id="PS50928">
    <property type="entry name" value="ABC_TM1"/>
    <property type="match status" value="1"/>
</dbReference>
<feature type="transmembrane region" description="Helical" evidence="7">
    <location>
        <begin position="163"/>
        <end position="188"/>
    </location>
</feature>
<comment type="similarity">
    <text evidence="7">Belongs to the binding-protein-dependent transport system permease family.</text>
</comment>
<sequence length="286" mass="32613">MASFRLTNKRRKALVGMAFIAPWIIGFFLFALRPMIYALYLSFQKVKVTPLGIKTDYVGWDNYKYAFDTDPHFVEMLLRYLRDMAMNVPIIVTFSLIIAMLINQKIQFRGTFRTIFFLPVIITSGPVINELLSQGVTTIPNIESYAMFELVKESLTPAVADPIMYLFKQIIMVLWFSGVQILIFLAGLQKVDSSLYEAARIDGASPWEAFWKLTLPMLMPLVVVNFVYTIVYVSTFALNEIIVMISKSMFDTLTGFGYATAIAWIYFVMIAIVLAIWTAVLNSRNS</sequence>